<dbReference type="EMBL" id="CAFAAV010000004">
    <property type="protein sequence ID" value="CAB4800693.1"/>
    <property type="molecule type" value="Genomic_DNA"/>
</dbReference>
<dbReference type="PANTHER" id="PTHR21310">
    <property type="entry name" value="AMINOGLYCOSIDE PHOSPHOTRANSFERASE-RELATED-RELATED"/>
    <property type="match status" value="1"/>
</dbReference>
<dbReference type="CDD" id="cd05154">
    <property type="entry name" value="ACAD10_11_N-like"/>
    <property type="match status" value="1"/>
</dbReference>
<sequence>MATEGPQDQGVGLPPHLVSWIESVAGGTLASARRMAGGGRKQAWFIDLDVQGAAQRLFFRWDPTDLSSTGDPWTVRREAAIYEALNGSGLPVAAFVGLHPTEQALLLTCLPGEARFSRMRDEADRIAVATDFMGHLAGLHRLDPQALGLIPTDSAVTLADLVHEQIAEFDAIIETRGGAVDPVLQLAIDWLRANVPAVDGPIVVVQGDTGPGNFMYADGKVTAIVDWELAHLGDPMDDVAWVQLRSLQDPFGDLDSLFAVYAEQSGNALDAARIKYYRVLAEAKIMVMGHGVSVRSRTDGEGGGGDPGARLIFGQLHRRLCAETLADVMGVDLPQPVPFPDTAPTDDDALFDIVLGQMRDVITPKIEDSLAQQRIKGLARVLKYLAESSRHRAWVDAAELAEIDAALATQHTDVAAARDALANAVATRTIDPALALSTVYRQILRQNELLRSASGVLADRHYSPVSAR</sequence>
<evidence type="ECO:0000313" key="2">
    <source>
        <dbReference type="EMBL" id="CAB4364686.1"/>
    </source>
</evidence>
<evidence type="ECO:0000313" key="5">
    <source>
        <dbReference type="EMBL" id="CAB4847370.1"/>
    </source>
</evidence>
<accession>A0A6J7BPK8</accession>
<dbReference type="EMBL" id="CAEZYF010000018">
    <property type="protein sequence ID" value="CAB4734969.1"/>
    <property type="molecule type" value="Genomic_DNA"/>
</dbReference>
<name>A0A6J7BPK8_9ZZZZ</name>
<dbReference type="Pfam" id="PF01636">
    <property type="entry name" value="APH"/>
    <property type="match status" value="1"/>
</dbReference>
<proteinExistence type="predicted"/>
<organism evidence="5">
    <name type="scientific">freshwater metagenome</name>
    <dbReference type="NCBI Taxonomy" id="449393"/>
    <lineage>
        <taxon>unclassified sequences</taxon>
        <taxon>metagenomes</taxon>
        <taxon>ecological metagenomes</taxon>
    </lineage>
</organism>
<dbReference type="PANTHER" id="PTHR21310:SF40">
    <property type="entry name" value="AMINOGLYCOSIDE PHOSPHOTRANSFERASE DOMAIN-CONTAINING PROTEIN-RELATED"/>
    <property type="match status" value="1"/>
</dbReference>
<feature type="domain" description="Aminoglycoside phosphotransferase" evidence="1">
    <location>
        <begin position="56"/>
        <end position="261"/>
    </location>
</feature>
<dbReference type="EMBL" id="CAESGF010000016">
    <property type="protein sequence ID" value="CAB4364686.1"/>
    <property type="molecule type" value="Genomic_DNA"/>
</dbReference>
<dbReference type="InterPro" id="IPR011009">
    <property type="entry name" value="Kinase-like_dom_sf"/>
</dbReference>
<reference evidence="5" key="1">
    <citation type="submission" date="2020-05" db="EMBL/GenBank/DDBJ databases">
        <authorList>
            <person name="Chiriac C."/>
            <person name="Salcher M."/>
            <person name="Ghai R."/>
            <person name="Kavagutti S V."/>
        </authorList>
    </citation>
    <scope>NUCLEOTIDE SEQUENCE</scope>
</reference>
<dbReference type="InterPro" id="IPR051678">
    <property type="entry name" value="AGP_Transferase"/>
</dbReference>
<evidence type="ECO:0000313" key="3">
    <source>
        <dbReference type="EMBL" id="CAB4734969.1"/>
    </source>
</evidence>
<dbReference type="EMBL" id="CAFBOL010000020">
    <property type="protein sequence ID" value="CAB4984573.1"/>
    <property type="molecule type" value="Genomic_DNA"/>
</dbReference>
<dbReference type="SUPFAM" id="SSF56112">
    <property type="entry name" value="Protein kinase-like (PK-like)"/>
    <property type="match status" value="1"/>
</dbReference>
<evidence type="ECO:0000313" key="4">
    <source>
        <dbReference type="EMBL" id="CAB4800693.1"/>
    </source>
</evidence>
<dbReference type="InterPro" id="IPR002575">
    <property type="entry name" value="Aminoglycoside_PTrfase"/>
</dbReference>
<evidence type="ECO:0000313" key="7">
    <source>
        <dbReference type="EMBL" id="CAB4984573.1"/>
    </source>
</evidence>
<dbReference type="AlphaFoldDB" id="A0A6J7BPK8"/>
<protein>
    <submittedName>
        <fullName evidence="5">Unannotated protein</fullName>
    </submittedName>
</protein>
<dbReference type="InterPro" id="IPR041726">
    <property type="entry name" value="ACAD10_11_N"/>
</dbReference>
<dbReference type="EMBL" id="CAFBIY010000016">
    <property type="protein sequence ID" value="CAB4847370.1"/>
    <property type="molecule type" value="Genomic_DNA"/>
</dbReference>
<dbReference type="Gene3D" id="3.90.1200.10">
    <property type="match status" value="1"/>
</dbReference>
<evidence type="ECO:0000259" key="1">
    <source>
        <dbReference type="Pfam" id="PF01636"/>
    </source>
</evidence>
<gene>
    <name evidence="3" type="ORF">UFOPK2656_02457</name>
    <name evidence="4" type="ORF">UFOPK3099_00101</name>
    <name evidence="5" type="ORF">UFOPK3267_00466</name>
    <name evidence="6" type="ORF">UFOPK3651_02208</name>
    <name evidence="7" type="ORF">UFOPK3931_01039</name>
    <name evidence="2" type="ORF">UFOPK4189_02444</name>
</gene>
<evidence type="ECO:0000313" key="6">
    <source>
        <dbReference type="EMBL" id="CAB4941649.1"/>
    </source>
</evidence>
<dbReference type="EMBL" id="CAFBMT010000013">
    <property type="protein sequence ID" value="CAB4941649.1"/>
    <property type="molecule type" value="Genomic_DNA"/>
</dbReference>